<keyword evidence="2" id="KW-1133">Transmembrane helix</keyword>
<keyword evidence="2" id="KW-0812">Transmembrane</keyword>
<sequence>MYRVYNGLGAHPPPSLHTQPQAPKNPSIQEPPSVRHQDLPRRHRDPQDAENKEKARMRRRKKNRHEDPLLLPANGRRRALGGGVVAILDTVLAICHTYIHGYIVLYCIVSYGIHPEGSRWLLFTACMYICIYVCIYVCNTGFSCVAKIGWYNYLMNDYLGNE</sequence>
<evidence type="ECO:0000313" key="3">
    <source>
        <dbReference type="EMBL" id="KAA8565321.1"/>
    </source>
</evidence>
<feature type="compositionally biased region" description="Basic and acidic residues" evidence="1">
    <location>
        <begin position="33"/>
        <end position="54"/>
    </location>
</feature>
<protein>
    <submittedName>
        <fullName evidence="3">Uncharacterized protein</fullName>
    </submittedName>
</protein>
<proteinExistence type="predicted"/>
<dbReference type="Proteomes" id="UP000322873">
    <property type="component" value="Unassembled WGS sequence"/>
</dbReference>
<accession>A0A5M9J823</accession>
<organism evidence="3 4">
    <name type="scientific">Monilinia fructicola</name>
    <name type="common">Brown rot fungus</name>
    <name type="synonym">Ciboria fructicola</name>
    <dbReference type="NCBI Taxonomy" id="38448"/>
    <lineage>
        <taxon>Eukaryota</taxon>
        <taxon>Fungi</taxon>
        <taxon>Dikarya</taxon>
        <taxon>Ascomycota</taxon>
        <taxon>Pezizomycotina</taxon>
        <taxon>Leotiomycetes</taxon>
        <taxon>Helotiales</taxon>
        <taxon>Sclerotiniaceae</taxon>
        <taxon>Monilinia</taxon>
    </lineage>
</organism>
<gene>
    <name evidence="3" type="ORF">EYC84_011041</name>
</gene>
<evidence type="ECO:0000313" key="4">
    <source>
        <dbReference type="Proteomes" id="UP000322873"/>
    </source>
</evidence>
<feature type="transmembrane region" description="Helical" evidence="2">
    <location>
        <begin position="79"/>
        <end position="99"/>
    </location>
</feature>
<feature type="transmembrane region" description="Helical" evidence="2">
    <location>
        <begin position="119"/>
        <end position="138"/>
    </location>
</feature>
<dbReference type="AlphaFoldDB" id="A0A5M9J823"/>
<evidence type="ECO:0000256" key="2">
    <source>
        <dbReference type="SAM" id="Phobius"/>
    </source>
</evidence>
<comment type="caution">
    <text evidence="3">The sequence shown here is derived from an EMBL/GenBank/DDBJ whole genome shotgun (WGS) entry which is preliminary data.</text>
</comment>
<name>A0A5M9J823_MONFR</name>
<feature type="compositionally biased region" description="Polar residues" evidence="1">
    <location>
        <begin position="16"/>
        <end position="30"/>
    </location>
</feature>
<reference evidence="3 4" key="1">
    <citation type="submission" date="2019-06" db="EMBL/GenBank/DDBJ databases">
        <title>Genome Sequence of the Brown Rot Fungal Pathogen Monilinia fructicola.</title>
        <authorList>
            <person name="De Miccolis Angelini R.M."/>
            <person name="Landi L."/>
            <person name="Abate D."/>
            <person name="Pollastro S."/>
            <person name="Romanazzi G."/>
            <person name="Faretra F."/>
        </authorList>
    </citation>
    <scope>NUCLEOTIDE SEQUENCE [LARGE SCALE GENOMIC DNA]</scope>
    <source>
        <strain evidence="3 4">Mfrc123</strain>
    </source>
</reference>
<keyword evidence="4" id="KW-1185">Reference proteome</keyword>
<dbReference type="EMBL" id="VICG01000014">
    <property type="protein sequence ID" value="KAA8565321.1"/>
    <property type="molecule type" value="Genomic_DNA"/>
</dbReference>
<keyword evidence="2" id="KW-0472">Membrane</keyword>
<evidence type="ECO:0000256" key="1">
    <source>
        <dbReference type="SAM" id="MobiDB-lite"/>
    </source>
</evidence>
<feature type="region of interest" description="Disordered" evidence="1">
    <location>
        <begin position="1"/>
        <end position="68"/>
    </location>
</feature>